<feature type="region of interest" description="Disordered" evidence="1">
    <location>
        <begin position="1"/>
        <end position="50"/>
    </location>
</feature>
<keyword evidence="4" id="KW-1185">Reference proteome</keyword>
<dbReference type="EMBL" id="CAWUHB010000020">
    <property type="protein sequence ID" value="CAK7220401.1"/>
    <property type="molecule type" value="Genomic_DNA"/>
</dbReference>
<proteinExistence type="predicted"/>
<organism evidence="3 4">
    <name type="scientific">Sporothrix curviconia</name>
    <dbReference type="NCBI Taxonomy" id="1260050"/>
    <lineage>
        <taxon>Eukaryota</taxon>
        <taxon>Fungi</taxon>
        <taxon>Dikarya</taxon>
        <taxon>Ascomycota</taxon>
        <taxon>Pezizomycotina</taxon>
        <taxon>Sordariomycetes</taxon>
        <taxon>Sordariomycetidae</taxon>
        <taxon>Ophiostomatales</taxon>
        <taxon>Ophiostomataceae</taxon>
        <taxon>Sporothrix</taxon>
    </lineage>
</organism>
<feature type="region of interest" description="Disordered" evidence="1">
    <location>
        <begin position="450"/>
        <end position="531"/>
    </location>
</feature>
<feature type="compositionally biased region" description="Basic and acidic residues" evidence="1">
    <location>
        <begin position="472"/>
        <end position="485"/>
    </location>
</feature>
<dbReference type="Proteomes" id="UP001642405">
    <property type="component" value="Unassembled WGS sequence"/>
</dbReference>
<dbReference type="Pfam" id="PF13391">
    <property type="entry name" value="HNH_2"/>
    <property type="match status" value="1"/>
</dbReference>
<feature type="compositionally biased region" description="Polar residues" evidence="1">
    <location>
        <begin position="515"/>
        <end position="531"/>
    </location>
</feature>
<gene>
    <name evidence="3" type="ORF">SCUCBS95973_004141</name>
</gene>
<evidence type="ECO:0000313" key="4">
    <source>
        <dbReference type="Proteomes" id="UP001642405"/>
    </source>
</evidence>
<evidence type="ECO:0000256" key="1">
    <source>
        <dbReference type="SAM" id="MobiDB-lite"/>
    </source>
</evidence>
<evidence type="ECO:0000313" key="3">
    <source>
        <dbReference type="EMBL" id="CAK7220401.1"/>
    </source>
</evidence>
<dbReference type="InterPro" id="IPR003615">
    <property type="entry name" value="HNH_nuc"/>
</dbReference>
<reference evidence="3 4" key="1">
    <citation type="submission" date="2024-01" db="EMBL/GenBank/DDBJ databases">
        <authorList>
            <person name="Allen C."/>
            <person name="Tagirdzhanova G."/>
        </authorList>
    </citation>
    <scope>NUCLEOTIDE SEQUENCE [LARGE SCALE GENOMIC DNA]</scope>
</reference>
<feature type="domain" description="HNH nuclease" evidence="2">
    <location>
        <begin position="244"/>
        <end position="304"/>
    </location>
</feature>
<feature type="compositionally biased region" description="Acidic residues" evidence="1">
    <location>
        <begin position="486"/>
        <end position="513"/>
    </location>
</feature>
<accession>A0ABP0BMN7</accession>
<feature type="compositionally biased region" description="Low complexity" evidence="1">
    <location>
        <begin position="25"/>
        <end position="40"/>
    </location>
</feature>
<comment type="caution">
    <text evidence="3">The sequence shown here is derived from an EMBL/GenBank/DDBJ whole genome shotgun (WGS) entry which is preliminary data.</text>
</comment>
<name>A0ABP0BMN7_9PEZI</name>
<protein>
    <recommendedName>
        <fullName evidence="2">HNH nuclease domain-containing protein</fullName>
    </recommendedName>
</protein>
<evidence type="ECO:0000259" key="2">
    <source>
        <dbReference type="Pfam" id="PF13391"/>
    </source>
</evidence>
<sequence length="531" mass="60088">MAKNKKTKGAREHKMEDQSGPAEGSQTKTTTSTRSATPETNLALVGPPTTPDKTILSSTILTPKLKKSMAAEDLEAINADVTSSPIFRHHESVIKKHGEQLLEAFRRIKKEQAQVEAKLDEYVASLSLLDKTWADGHINLSKGVYVEEKRTILDKQQQLMTTVSSLRTMGSQLAARWSEDMLLGTRETYDDWATIDATIRCYPELAYAKKSVKSKRTPKKEKQFRHDLIKAYGSESDEWGWLWCPISQRYVENKTVAAHIVNANIGEVTARALFGDDEEHIWSLHNGLIIHKDFERLLDNGKAVILPFSDSPSETRFRFVLLTDDIGRMTSRVTTADLRDRELEFKNRFRPAKKYLYFKFAITLLRRRRGEVPGHLEDLHKLPSPSRALWASPGPYLKKSILYKFSRQLGCLSVEEANRFWNVEAAPTEPISDEMDDLSATLATEASLSSLVRPREGRKKSSKVLRSVSPEVEEHRLDDEFGVDHDNDDDNEDGADEGDEEDEDHEDGEDEEASYYSNQGGDEGSVSNVRQ</sequence>